<evidence type="ECO:0008006" key="4">
    <source>
        <dbReference type="Google" id="ProtNLM"/>
    </source>
</evidence>
<keyword evidence="3" id="KW-1185">Reference proteome</keyword>
<evidence type="ECO:0000313" key="2">
    <source>
        <dbReference type="EMBL" id="AEA42958.1"/>
    </source>
</evidence>
<accession>F2IK59</accession>
<dbReference type="PANTHER" id="PTHR37833:SF1">
    <property type="entry name" value="SIGNAL PEPTIDE PROTEIN"/>
    <property type="match status" value="1"/>
</dbReference>
<dbReference type="Pfam" id="PF07610">
    <property type="entry name" value="DUF1573"/>
    <property type="match status" value="1"/>
</dbReference>
<protein>
    <recommendedName>
        <fullName evidence="4">DUF1573 domain-containing protein</fullName>
    </recommendedName>
</protein>
<dbReference type="Proteomes" id="UP000007463">
    <property type="component" value="Chromosome"/>
</dbReference>
<proteinExistence type="predicted"/>
<dbReference type="InterPro" id="IPR011467">
    <property type="entry name" value="DUF1573"/>
</dbReference>
<name>F2IK59_FLUTR</name>
<keyword evidence="1" id="KW-0732">Signal</keyword>
<organism evidence="2 3">
    <name type="scientific">Fluviicola taffensis (strain DSM 16823 / NCIMB 13979 / RW262)</name>
    <dbReference type="NCBI Taxonomy" id="755732"/>
    <lineage>
        <taxon>Bacteria</taxon>
        <taxon>Pseudomonadati</taxon>
        <taxon>Bacteroidota</taxon>
        <taxon>Flavobacteriia</taxon>
        <taxon>Flavobacteriales</taxon>
        <taxon>Crocinitomicaceae</taxon>
        <taxon>Fluviicola</taxon>
    </lineage>
</organism>
<dbReference type="STRING" id="755732.Fluta_0957"/>
<feature type="chain" id="PRO_5003278485" description="DUF1573 domain-containing protein" evidence="1">
    <location>
        <begin position="24"/>
        <end position="141"/>
    </location>
</feature>
<sequence length="141" mass="15509" precursor="true">MKTILLNIVMTCVALLSFNQLYAQEEVANGPKISFVKETHDYGEIRFQGNTTYIFEFVNTGNEPLVITSVKGSCSCTVADWSKEPVAPGGKGFIKVKYDSNRVGPINKSFTVSTNIESDPVRILYIKGTVLPAEETPILVD</sequence>
<dbReference type="OrthoDB" id="826619at2"/>
<dbReference type="eggNOG" id="COG2885">
    <property type="taxonomic scope" value="Bacteria"/>
</dbReference>
<dbReference type="KEGG" id="fte:Fluta_0957"/>
<dbReference type="RefSeq" id="WP_013685730.1">
    <property type="nucleotide sequence ID" value="NC_015321.1"/>
</dbReference>
<gene>
    <name evidence="2" type="ordered locus">Fluta_0957</name>
</gene>
<dbReference type="InterPro" id="IPR013783">
    <property type="entry name" value="Ig-like_fold"/>
</dbReference>
<dbReference type="EMBL" id="CP002542">
    <property type="protein sequence ID" value="AEA42958.1"/>
    <property type="molecule type" value="Genomic_DNA"/>
</dbReference>
<reference evidence="2 3" key="1">
    <citation type="journal article" date="2011" name="Stand. Genomic Sci.">
        <title>Complete genome sequence of the gliding freshwater bacterium Fluviicola taffensis type strain (RW262).</title>
        <authorList>
            <person name="Woyke T."/>
            <person name="Chertkov O."/>
            <person name="Lapidus A."/>
            <person name="Nolan M."/>
            <person name="Lucas S."/>
            <person name="Del Rio T.G."/>
            <person name="Tice H."/>
            <person name="Cheng J.F."/>
            <person name="Tapia R."/>
            <person name="Han C."/>
            <person name="Goodwin L."/>
            <person name="Pitluck S."/>
            <person name="Liolios K."/>
            <person name="Pagani I."/>
            <person name="Ivanova N."/>
            <person name="Huntemann M."/>
            <person name="Mavromatis K."/>
            <person name="Mikhailova N."/>
            <person name="Pati A."/>
            <person name="Chen A."/>
            <person name="Palaniappan K."/>
            <person name="Land M."/>
            <person name="Hauser L."/>
            <person name="Brambilla E.M."/>
            <person name="Rohde M."/>
            <person name="Mwirichia R."/>
            <person name="Sikorski J."/>
            <person name="Tindall B.J."/>
            <person name="Goker M."/>
            <person name="Bristow J."/>
            <person name="Eisen J.A."/>
            <person name="Markowitz V."/>
            <person name="Hugenholtz P."/>
            <person name="Klenk H.P."/>
            <person name="Kyrpides N.C."/>
        </authorList>
    </citation>
    <scope>NUCLEOTIDE SEQUENCE [LARGE SCALE GENOMIC DNA]</scope>
    <source>
        <strain evidence="3">DSM 16823 / RW262 / RW262</strain>
    </source>
</reference>
<dbReference type="PANTHER" id="PTHR37833">
    <property type="entry name" value="LIPOPROTEIN-RELATED"/>
    <property type="match status" value="1"/>
</dbReference>
<dbReference type="Gene3D" id="2.60.40.10">
    <property type="entry name" value="Immunoglobulins"/>
    <property type="match status" value="1"/>
</dbReference>
<evidence type="ECO:0000313" key="3">
    <source>
        <dbReference type="Proteomes" id="UP000007463"/>
    </source>
</evidence>
<dbReference type="HOGENOM" id="CLU_122784_1_0_10"/>
<feature type="signal peptide" evidence="1">
    <location>
        <begin position="1"/>
        <end position="23"/>
    </location>
</feature>
<evidence type="ECO:0000256" key="1">
    <source>
        <dbReference type="SAM" id="SignalP"/>
    </source>
</evidence>
<dbReference type="AlphaFoldDB" id="F2IK59"/>
<reference evidence="3" key="2">
    <citation type="submission" date="2011-02" db="EMBL/GenBank/DDBJ databases">
        <title>The complete genome of Fluviicola taffensis DSM 16823.</title>
        <authorList>
            <consortium name="US DOE Joint Genome Institute (JGI-PGF)"/>
            <person name="Lucas S."/>
            <person name="Copeland A."/>
            <person name="Lapidus A."/>
            <person name="Bruce D."/>
            <person name="Goodwin L."/>
            <person name="Pitluck S."/>
            <person name="Kyrpides N."/>
            <person name="Mavromatis K."/>
            <person name="Ivanova N."/>
            <person name="Mikhailova N."/>
            <person name="Pagani I."/>
            <person name="Chertkov O."/>
            <person name="Detter J.C."/>
            <person name="Han C."/>
            <person name="Tapia R."/>
            <person name="Land M."/>
            <person name="Hauser L."/>
            <person name="Markowitz V."/>
            <person name="Cheng J.-F."/>
            <person name="Hugenholtz P."/>
            <person name="Woyke T."/>
            <person name="Wu D."/>
            <person name="Tindall B."/>
            <person name="Pomrenke H.G."/>
            <person name="Brambilla E."/>
            <person name="Klenk H.-P."/>
            <person name="Eisen J.A."/>
        </authorList>
    </citation>
    <scope>NUCLEOTIDE SEQUENCE [LARGE SCALE GENOMIC DNA]</scope>
    <source>
        <strain evidence="3">DSM 16823 / RW262 / RW262</strain>
    </source>
</reference>